<dbReference type="PROSITE" id="PS50835">
    <property type="entry name" value="IG_LIKE"/>
    <property type="match status" value="2"/>
</dbReference>
<dbReference type="InterPro" id="IPR036179">
    <property type="entry name" value="Ig-like_dom_sf"/>
</dbReference>
<dbReference type="AlphaFoldDB" id="A0A7R9FRL6"/>
<dbReference type="CDD" id="cd00063">
    <property type="entry name" value="FN3"/>
    <property type="match status" value="3"/>
</dbReference>
<dbReference type="SMART" id="SM00409">
    <property type="entry name" value="IG"/>
    <property type="match status" value="2"/>
</dbReference>
<evidence type="ECO:0000256" key="4">
    <source>
        <dbReference type="ARBA" id="ARBA00023157"/>
    </source>
</evidence>
<feature type="domain" description="Ig-like" evidence="7">
    <location>
        <begin position="98"/>
        <end position="187"/>
    </location>
</feature>
<evidence type="ECO:0000313" key="9">
    <source>
        <dbReference type="EMBL" id="CAD7252363.1"/>
    </source>
</evidence>
<dbReference type="InterPro" id="IPR003599">
    <property type="entry name" value="Ig_sub"/>
</dbReference>
<dbReference type="Proteomes" id="UP000677054">
    <property type="component" value="Unassembled WGS sequence"/>
</dbReference>
<evidence type="ECO:0000259" key="8">
    <source>
        <dbReference type="PROSITE" id="PS50853"/>
    </source>
</evidence>
<dbReference type="GO" id="GO:0030424">
    <property type="term" value="C:axon"/>
    <property type="evidence" value="ECO:0007669"/>
    <property type="project" value="TreeGrafter"/>
</dbReference>
<protein>
    <submittedName>
        <fullName evidence="9">Uncharacterized protein</fullName>
    </submittedName>
</protein>
<keyword evidence="10" id="KW-1185">Reference proteome</keyword>
<comment type="subcellular location">
    <subcellularLocation>
        <location evidence="1">Membrane</location>
    </subcellularLocation>
</comment>
<feature type="non-terminal residue" evidence="9">
    <location>
        <position position="1"/>
    </location>
</feature>
<dbReference type="InterPro" id="IPR013098">
    <property type="entry name" value="Ig_I-set"/>
</dbReference>
<dbReference type="SMART" id="SM00060">
    <property type="entry name" value="FN3"/>
    <property type="match status" value="6"/>
</dbReference>
<feature type="domain" description="Ig-like" evidence="7">
    <location>
        <begin position="9"/>
        <end position="93"/>
    </location>
</feature>
<keyword evidence="2" id="KW-0677">Repeat</keyword>
<accession>A0A7R9FRL6</accession>
<dbReference type="FunFam" id="2.60.40.10:FF:001687">
    <property type="entry name" value="Neuroglian, isoform E"/>
    <property type="match status" value="1"/>
</dbReference>
<evidence type="ECO:0000313" key="10">
    <source>
        <dbReference type="Proteomes" id="UP000677054"/>
    </source>
</evidence>
<dbReference type="GO" id="GO:0098632">
    <property type="term" value="F:cell-cell adhesion mediator activity"/>
    <property type="evidence" value="ECO:0007669"/>
    <property type="project" value="TreeGrafter"/>
</dbReference>
<evidence type="ECO:0000256" key="5">
    <source>
        <dbReference type="ARBA" id="ARBA00023180"/>
    </source>
</evidence>
<dbReference type="FunFam" id="2.60.40.10:FF:000047">
    <property type="entry name" value="Contactin 1"/>
    <property type="match status" value="1"/>
</dbReference>
<dbReference type="GO" id="GO:0007420">
    <property type="term" value="P:brain development"/>
    <property type="evidence" value="ECO:0007669"/>
    <property type="project" value="TreeGrafter"/>
</dbReference>
<dbReference type="InterPro" id="IPR003598">
    <property type="entry name" value="Ig_sub2"/>
</dbReference>
<dbReference type="GO" id="GO:0005886">
    <property type="term" value="C:plasma membrane"/>
    <property type="evidence" value="ECO:0007669"/>
    <property type="project" value="TreeGrafter"/>
</dbReference>
<dbReference type="Gene3D" id="2.60.40.10">
    <property type="entry name" value="Immunoglobulins"/>
    <property type="match status" value="9"/>
</dbReference>
<dbReference type="OrthoDB" id="6244967at2759"/>
<evidence type="ECO:0000256" key="6">
    <source>
        <dbReference type="ARBA" id="ARBA00023319"/>
    </source>
</evidence>
<gene>
    <name evidence="9" type="ORF">DSTB1V02_LOCUS12121</name>
</gene>
<dbReference type="SUPFAM" id="SSF48726">
    <property type="entry name" value="Immunoglobulin"/>
    <property type="match status" value="2"/>
</dbReference>
<keyword evidence="4" id="KW-1015">Disulfide bond</keyword>
<dbReference type="InterPro" id="IPR013783">
    <property type="entry name" value="Ig-like_fold"/>
</dbReference>
<proteinExistence type="predicted"/>
<keyword evidence="5" id="KW-0325">Glycoprotein</keyword>
<keyword evidence="3" id="KW-0472">Membrane</keyword>
<dbReference type="GO" id="GO:0007411">
    <property type="term" value="P:axon guidance"/>
    <property type="evidence" value="ECO:0007669"/>
    <property type="project" value="TreeGrafter"/>
</dbReference>
<feature type="domain" description="Fibronectin type-III" evidence="8">
    <location>
        <begin position="582"/>
        <end position="679"/>
    </location>
</feature>
<dbReference type="EMBL" id="CAJPEV010004351">
    <property type="protein sequence ID" value="CAG0901644.1"/>
    <property type="molecule type" value="Genomic_DNA"/>
</dbReference>
<dbReference type="InterPro" id="IPR003961">
    <property type="entry name" value="FN3_dom"/>
</dbReference>
<evidence type="ECO:0000256" key="3">
    <source>
        <dbReference type="ARBA" id="ARBA00023136"/>
    </source>
</evidence>
<dbReference type="PROSITE" id="PS50853">
    <property type="entry name" value="FN3"/>
    <property type="match status" value="4"/>
</dbReference>
<dbReference type="InterPro" id="IPR007110">
    <property type="entry name" value="Ig-like_dom"/>
</dbReference>
<feature type="non-terminal residue" evidence="9">
    <location>
        <position position="880"/>
    </location>
</feature>
<dbReference type="InterPro" id="IPR036116">
    <property type="entry name" value="FN3_sf"/>
</dbReference>
<dbReference type="FunFam" id="2.60.40.10:FF:000004">
    <property type="entry name" value="DCC isoform 1"/>
    <property type="match status" value="1"/>
</dbReference>
<dbReference type="Pfam" id="PF00041">
    <property type="entry name" value="fn3"/>
    <property type="match status" value="2"/>
</dbReference>
<sequence>ECFIPALPPEIVEAPSGTATVNGRAVLLTCRVFGAPAPKVKWIRGGQELTGGRFNITSEGDLSIRDVMFLDAGEYKCIASNKFGTAEASGSLVVKEATRIIDGPEDFEVAEGSTATFRCNAVTDATLELHIDWLGNGEKIDFDQEPRFIQAADSSLTITKTTELDSGTYTCVASTSLDEDSATATLVVQDVPNPPQLELVKCGDRNVRLQWRPMGDNRAPILNYVIQFNTSFTPDTWVDAVSDVPATETSYNIELSPWANYTFRVVARNKIGKSPPSDHSREICKTKMQEDVPYKNPDNVMGRGTRPDNLVISWTIELSPWANYTFRVIARNKIGKSPPSDHSREICKTSEDVPYKNPDNVMGRGTRPDNLVISWTPTFKPYHIKILAQNAIGESNVAAREVIGYSGEDVPLGAPENFTLVQVVDHNTAMFNWSRVPEESVRGHFRGYKIQTWTDEEGEERLREIIIDGNATMAAPDKFIPYSRNFARILVFNGAYDGPAMPQVEHNGPRFSYVVHWKRNEKGATWNTEQISDWRQSKLLISNQPTFKPYRIKILAQNAIGESNVAAREVIGYSGEDVPLGAPENFTLVQVVDHNTAKFNWSRVPEESVRGHFKGYKIQTWTDEEGEERLREIIIDGNATMAAPDKFIPYSRNFARILVFNGAYDGPVSNTLTFNTPQGPPGPINGLEALPLGSSALFLVWKKPRQQNGRLAGYRIYYQEVQGTRVGPRQERRPPIMDPATTRAKLAGLEPGTKYRITVKATTEAGEGPEYFIEVFTNEDGESQPDPPTFTWEHLASDGGLASIRVYWIPNTDGEPGSHFFIQYRKRGESLYLETEKEYYEDFIDMKGLEPGKVYEIRVVSVDGKSFAFSDPDEVHTWSN</sequence>
<evidence type="ECO:0000259" key="7">
    <source>
        <dbReference type="PROSITE" id="PS50835"/>
    </source>
</evidence>
<reference evidence="9" key="1">
    <citation type="submission" date="2020-11" db="EMBL/GenBank/DDBJ databases">
        <authorList>
            <person name="Tran Van P."/>
        </authorList>
    </citation>
    <scope>NUCLEOTIDE SEQUENCE</scope>
</reference>
<name>A0A7R9FRL6_9CRUS</name>
<dbReference type="PANTHER" id="PTHR44170:SF6">
    <property type="entry name" value="CONTACTIN"/>
    <property type="match status" value="1"/>
</dbReference>
<dbReference type="SUPFAM" id="SSF49265">
    <property type="entry name" value="Fibronectin type III"/>
    <property type="match status" value="5"/>
</dbReference>
<organism evidence="9">
    <name type="scientific">Darwinula stevensoni</name>
    <dbReference type="NCBI Taxonomy" id="69355"/>
    <lineage>
        <taxon>Eukaryota</taxon>
        <taxon>Metazoa</taxon>
        <taxon>Ecdysozoa</taxon>
        <taxon>Arthropoda</taxon>
        <taxon>Crustacea</taxon>
        <taxon>Oligostraca</taxon>
        <taxon>Ostracoda</taxon>
        <taxon>Podocopa</taxon>
        <taxon>Podocopida</taxon>
        <taxon>Darwinulocopina</taxon>
        <taxon>Darwinuloidea</taxon>
        <taxon>Darwinulidae</taxon>
        <taxon>Darwinula</taxon>
    </lineage>
</organism>
<dbReference type="PRINTS" id="PR00014">
    <property type="entry name" value="FNTYPEIII"/>
</dbReference>
<dbReference type="SMART" id="SM00408">
    <property type="entry name" value="IGc2"/>
    <property type="match status" value="2"/>
</dbReference>
<feature type="domain" description="Fibronectin type-III" evidence="8">
    <location>
        <begin position="680"/>
        <end position="781"/>
    </location>
</feature>
<dbReference type="EMBL" id="LR903868">
    <property type="protein sequence ID" value="CAD7252363.1"/>
    <property type="molecule type" value="Genomic_DNA"/>
</dbReference>
<dbReference type="FunFam" id="2.60.40.10:FF:000028">
    <property type="entry name" value="Neuronal cell adhesion molecule"/>
    <property type="match status" value="2"/>
</dbReference>
<dbReference type="PANTHER" id="PTHR44170">
    <property type="entry name" value="PROTEIN SIDEKICK"/>
    <property type="match status" value="1"/>
</dbReference>
<evidence type="ECO:0000256" key="2">
    <source>
        <dbReference type="ARBA" id="ARBA00022737"/>
    </source>
</evidence>
<keyword evidence="6" id="KW-0393">Immunoglobulin domain</keyword>
<dbReference type="Pfam" id="PF07679">
    <property type="entry name" value="I-set"/>
    <property type="match status" value="2"/>
</dbReference>
<feature type="domain" description="Fibronectin type-III" evidence="8">
    <location>
        <begin position="414"/>
        <end position="511"/>
    </location>
</feature>
<evidence type="ECO:0000256" key="1">
    <source>
        <dbReference type="ARBA" id="ARBA00004370"/>
    </source>
</evidence>
<feature type="domain" description="Fibronectin type-III" evidence="8">
    <location>
        <begin position="191"/>
        <end position="289"/>
    </location>
</feature>